<gene>
    <name evidence="1" type="ORF">D9756_010251</name>
</gene>
<name>A0A8H5CVF3_9AGAR</name>
<dbReference type="Proteomes" id="UP000559027">
    <property type="component" value="Unassembled WGS sequence"/>
</dbReference>
<keyword evidence="2" id="KW-1185">Reference proteome</keyword>
<dbReference type="AlphaFoldDB" id="A0A8H5CVF3"/>
<accession>A0A8H5CVF3</accession>
<comment type="caution">
    <text evidence="1">The sequence shown here is derived from an EMBL/GenBank/DDBJ whole genome shotgun (WGS) entry which is preliminary data.</text>
</comment>
<evidence type="ECO:0000313" key="2">
    <source>
        <dbReference type="Proteomes" id="UP000559027"/>
    </source>
</evidence>
<dbReference type="EMBL" id="JAACJO010000023">
    <property type="protein sequence ID" value="KAF5347791.1"/>
    <property type="molecule type" value="Genomic_DNA"/>
</dbReference>
<protein>
    <submittedName>
        <fullName evidence="1">Uncharacterized protein</fullName>
    </submittedName>
</protein>
<proteinExistence type="predicted"/>
<organism evidence="1 2">
    <name type="scientific">Leucocoprinus leucothites</name>
    <dbReference type="NCBI Taxonomy" id="201217"/>
    <lineage>
        <taxon>Eukaryota</taxon>
        <taxon>Fungi</taxon>
        <taxon>Dikarya</taxon>
        <taxon>Basidiomycota</taxon>
        <taxon>Agaricomycotina</taxon>
        <taxon>Agaricomycetes</taxon>
        <taxon>Agaricomycetidae</taxon>
        <taxon>Agaricales</taxon>
        <taxon>Agaricineae</taxon>
        <taxon>Agaricaceae</taxon>
        <taxon>Leucocoprinus</taxon>
    </lineage>
</organism>
<reference evidence="1 2" key="1">
    <citation type="journal article" date="2020" name="ISME J.">
        <title>Uncovering the hidden diversity of litter-decomposition mechanisms in mushroom-forming fungi.</title>
        <authorList>
            <person name="Floudas D."/>
            <person name="Bentzer J."/>
            <person name="Ahren D."/>
            <person name="Johansson T."/>
            <person name="Persson P."/>
            <person name="Tunlid A."/>
        </authorList>
    </citation>
    <scope>NUCLEOTIDE SEQUENCE [LARGE SCALE GENOMIC DNA]</scope>
    <source>
        <strain evidence="1 2">CBS 146.42</strain>
    </source>
</reference>
<sequence>MRLAAPGLSVGQVSSERRLRVMRASCFRLFPSSSSGELMFFSYTVVAHLLLWLCVAGNDGDSDGTPVNDGFCRCFMRF</sequence>
<evidence type="ECO:0000313" key="1">
    <source>
        <dbReference type="EMBL" id="KAF5347791.1"/>
    </source>
</evidence>